<dbReference type="Proteomes" id="UP000011996">
    <property type="component" value="Unassembled WGS sequence"/>
</dbReference>
<feature type="compositionally biased region" description="Low complexity" evidence="1">
    <location>
        <begin position="983"/>
        <end position="1007"/>
    </location>
</feature>
<feature type="compositionally biased region" description="Basic and acidic residues" evidence="1">
    <location>
        <begin position="1087"/>
        <end position="1099"/>
    </location>
</feature>
<feature type="compositionally biased region" description="Acidic residues" evidence="1">
    <location>
        <begin position="600"/>
        <end position="610"/>
    </location>
</feature>
<feature type="compositionally biased region" description="Polar residues" evidence="1">
    <location>
        <begin position="1041"/>
        <end position="1055"/>
    </location>
</feature>
<evidence type="ECO:0000256" key="2">
    <source>
        <dbReference type="SAM" id="Phobius"/>
    </source>
</evidence>
<feature type="transmembrane region" description="Helical" evidence="2">
    <location>
        <begin position="83"/>
        <end position="101"/>
    </location>
</feature>
<accession>M5RXH0</accession>
<feature type="compositionally biased region" description="Polar residues" evidence="1">
    <location>
        <begin position="727"/>
        <end position="741"/>
    </location>
</feature>
<feature type="compositionally biased region" description="Polar residues" evidence="1">
    <location>
        <begin position="750"/>
        <end position="760"/>
    </location>
</feature>
<feature type="compositionally biased region" description="Polar residues" evidence="1">
    <location>
        <begin position="842"/>
        <end position="877"/>
    </location>
</feature>
<feature type="compositionally biased region" description="Low complexity" evidence="1">
    <location>
        <begin position="1016"/>
        <end position="1034"/>
    </location>
</feature>
<comment type="caution">
    <text evidence="3">The sequence shown here is derived from an EMBL/GenBank/DDBJ whole genome shotgun (WGS) entry which is preliminary data.</text>
</comment>
<evidence type="ECO:0000256" key="1">
    <source>
        <dbReference type="SAM" id="MobiDB-lite"/>
    </source>
</evidence>
<feature type="transmembrane region" description="Helical" evidence="2">
    <location>
        <begin position="181"/>
        <end position="201"/>
    </location>
</feature>
<feature type="compositionally biased region" description="Basic and acidic residues" evidence="1">
    <location>
        <begin position="1174"/>
        <end position="1185"/>
    </location>
</feature>
<dbReference type="PATRIC" id="fig|1263868.3.peg.5873"/>
<feature type="compositionally biased region" description="Low complexity" evidence="1">
    <location>
        <begin position="1056"/>
        <end position="1067"/>
    </location>
</feature>
<feature type="region of interest" description="Disordered" evidence="1">
    <location>
        <begin position="1"/>
        <end position="29"/>
    </location>
</feature>
<feature type="compositionally biased region" description="Low complexity" evidence="1">
    <location>
        <begin position="897"/>
        <end position="913"/>
    </location>
</feature>
<feature type="compositionally biased region" description="Polar residues" evidence="1">
    <location>
        <begin position="956"/>
        <end position="969"/>
    </location>
</feature>
<dbReference type="STRING" id="1263868.RESH_05416"/>
<feature type="region of interest" description="Disordered" evidence="1">
    <location>
        <begin position="567"/>
        <end position="1099"/>
    </location>
</feature>
<feature type="compositionally biased region" description="Basic and acidic residues" evidence="1">
    <location>
        <begin position="824"/>
        <end position="840"/>
    </location>
</feature>
<evidence type="ECO:0000313" key="3">
    <source>
        <dbReference type="EMBL" id="EMI23995.1"/>
    </source>
</evidence>
<feature type="compositionally biased region" description="Polar residues" evidence="1">
    <location>
        <begin position="884"/>
        <end position="896"/>
    </location>
</feature>
<feature type="region of interest" description="Disordered" evidence="1">
    <location>
        <begin position="1165"/>
        <end position="1203"/>
    </location>
</feature>
<protein>
    <submittedName>
        <fullName evidence="3">Circumsporozoite protein-putative membrane associated protein</fullName>
    </submittedName>
</protein>
<organism evidence="3 4">
    <name type="scientific">Rhodopirellula europaea SH398</name>
    <dbReference type="NCBI Taxonomy" id="1263868"/>
    <lineage>
        <taxon>Bacteria</taxon>
        <taxon>Pseudomonadati</taxon>
        <taxon>Planctomycetota</taxon>
        <taxon>Planctomycetia</taxon>
        <taxon>Pirellulales</taxon>
        <taxon>Pirellulaceae</taxon>
        <taxon>Rhodopirellula</taxon>
    </lineage>
</organism>
<gene>
    <name evidence="3" type="ORF">RESH_05416</name>
</gene>
<keyword evidence="2" id="KW-1133">Transmembrane helix</keyword>
<keyword evidence="2" id="KW-0472">Membrane</keyword>
<feature type="compositionally biased region" description="Low complexity" evidence="1">
    <location>
        <begin position="656"/>
        <end position="669"/>
    </location>
</feature>
<feature type="transmembrane region" description="Helical" evidence="2">
    <location>
        <begin position="56"/>
        <end position="77"/>
    </location>
</feature>
<dbReference type="AlphaFoldDB" id="M5RXH0"/>
<dbReference type="EMBL" id="ANOF01000175">
    <property type="protein sequence ID" value="EMI23995.1"/>
    <property type="molecule type" value="Genomic_DNA"/>
</dbReference>
<sequence length="1220" mass="128317">MSVATSPRNPVSQTSPTGTESRSPSGAAKPAYDTLIQTRIDAARSALWRAELTRQMLRGVLVAMAAMLAWVVMDQWIWSPGTIGRLVFASIAIIAATVHIVRSVWPVMRSSVRADYAARALERDHPELGHALSSYITLTAQDSGDATAKGHLSKRVVQSIGATTAAKLRSIDALPEEATGLLRWWIATIALMSVLMIYAIASPKNTLQSAARLMAPAADIRPANRVQITDVQPGDAEILAGRTVVVSANIRGLREEESVEFRWLNSNAKESSSSSSNETSNGRSTEMQMDESTSTSSTTAYAASIEVSHQASGVQRYEIVAGDAVAGPFEWTIRDTPVVSVTEVQYQPPAYTGESSRIRRSGSIRGVDGTRVILRARVNRPVARAVVEFNPKPMGQEVRATAGVREMTLSDDGRSLELPFDLRSGEVATRAVELESYRIRVWDQAEQTNSDPIVYPIEVIRDLPPEITIVVPRRSPKPVPLDAQQLFEIHAADVDFGLSEIEIEIRRGMDLIARASLWKSESGEKGNQIAEYRFRPSRMILSNAGRRGSRASRLMVGDEVEVVAVATDNRRDASNPNIQPGITRTEPVRLQIVAGRDPEEQTPEDQDDNDGQTPDDGGSPNGSGAGEDGQSGGGGGSDESGQSERGGQGGEGQSGSGESNSEQTGENENGSGGDSDGNSSGGESPESDSDPNDPSESNGGDGASGSNNNDGSEPGESSAGNPGEGSSDPNAMSEGQDNSTGGEAGENEAGQPNNAQQSADGSPEGGQRNTNQQSGEAGEQGSSETSESGSNQDGSNGTSGKSEGSQESGGSRQPQSAPQDDAEAFERINDYLKEQQEREGGQQPSGENQSGDNPAGNDSNSPNPQEGSSQDGNSQEAPQRGAGSESQSSDANNPGAEQNGSEQSSGNSSNDNGMGEGSTGNDASSGDAGEEASENGSGESGSESSDAQSGDPGQTPGDSEQQSGEPGQTQDGSSSSEDGDGSQDGSSEAGTQNSDQQDNSGNQDASDGNASEQGTSSDQAGDQSSSNQDASSDASPRDSDQGNSEKAGTNKDGTPSQSNSNGSESSNFTGDSTASGNLNGSGEGEAELPKADPADLEYTKRATDMVLDYLDETRQDPDQNLLDRLKWTPEDLQRFRERWQNVKPIDQPDADPNLDRSDVEEALRSLGMRAPKTMRSESKPGEQDGLRGLQDSGNRRQAPAAVRDAFEAFRRGWRSTESSN</sequence>
<feature type="compositionally biased region" description="Polar residues" evidence="1">
    <location>
        <begin position="1068"/>
        <end position="1080"/>
    </location>
</feature>
<feature type="compositionally biased region" description="Low complexity" evidence="1">
    <location>
        <begin position="772"/>
        <end position="811"/>
    </location>
</feature>
<evidence type="ECO:0000313" key="4">
    <source>
        <dbReference type="Proteomes" id="UP000011996"/>
    </source>
</evidence>
<proteinExistence type="predicted"/>
<keyword evidence="2" id="KW-0812">Transmembrane</keyword>
<feature type="region of interest" description="Disordered" evidence="1">
    <location>
        <begin position="266"/>
        <end position="297"/>
    </location>
</feature>
<feature type="compositionally biased region" description="Gly residues" evidence="1">
    <location>
        <begin position="619"/>
        <end position="655"/>
    </location>
</feature>
<feature type="compositionally biased region" description="Low complexity" evidence="1">
    <location>
        <begin position="934"/>
        <end position="951"/>
    </location>
</feature>
<name>M5RXH0_9BACT</name>
<feature type="compositionally biased region" description="Low complexity" evidence="1">
    <location>
        <begin position="694"/>
        <end position="712"/>
    </location>
</feature>
<feature type="compositionally biased region" description="Polar residues" evidence="1">
    <location>
        <begin position="1"/>
        <end position="24"/>
    </location>
</feature>
<reference evidence="3 4" key="1">
    <citation type="journal article" date="2013" name="Mar. Genomics">
        <title>Expression of sulfatases in Rhodopirellula baltica and the diversity of sulfatases in the genus Rhodopirellula.</title>
        <authorList>
            <person name="Wegner C.E."/>
            <person name="Richter-Heitmann T."/>
            <person name="Klindworth A."/>
            <person name="Klockow C."/>
            <person name="Richter M."/>
            <person name="Achstetter T."/>
            <person name="Glockner F.O."/>
            <person name="Harder J."/>
        </authorList>
    </citation>
    <scope>NUCLEOTIDE SEQUENCE [LARGE SCALE GENOMIC DNA]</scope>
    <source>
        <strain evidence="3 4">SH398</strain>
    </source>
</reference>